<dbReference type="Proteomes" id="UP001500928">
    <property type="component" value="Unassembled WGS sequence"/>
</dbReference>
<dbReference type="Gene3D" id="3.40.1620.10">
    <property type="entry name" value="YefM-like domain"/>
    <property type="match status" value="1"/>
</dbReference>
<proteinExistence type="inferred from homology"/>
<dbReference type="InterPro" id="IPR036165">
    <property type="entry name" value="YefM-like_sf"/>
</dbReference>
<evidence type="ECO:0000256" key="1">
    <source>
        <dbReference type="ARBA" id="ARBA00009981"/>
    </source>
</evidence>
<comment type="caution">
    <text evidence="2">The sequence shown here is derived from an EMBL/GenBank/DDBJ whole genome shotgun (WGS) entry which is preliminary data.</text>
</comment>
<sequence>MDDVTIRELRNAGGEVLARVAAGESLTVTRDGEPVGELRPLPRPRLTREALLTRWQALPVLDPAAFRADVDGVADPSL</sequence>
<comment type="similarity">
    <text evidence="1">Belongs to the phD/YefM antitoxin family.</text>
</comment>
<dbReference type="RefSeq" id="WP_345410795.1">
    <property type="nucleotide sequence ID" value="NZ_BAABHO010000003.1"/>
</dbReference>
<dbReference type="SUPFAM" id="SSF143120">
    <property type="entry name" value="YefM-like"/>
    <property type="match status" value="1"/>
</dbReference>
<gene>
    <name evidence="2" type="ORF">GCM10023200_04940</name>
</gene>
<organism evidence="2 3">
    <name type="scientific">Actinomycetospora chlora</name>
    <dbReference type="NCBI Taxonomy" id="663608"/>
    <lineage>
        <taxon>Bacteria</taxon>
        <taxon>Bacillati</taxon>
        <taxon>Actinomycetota</taxon>
        <taxon>Actinomycetes</taxon>
        <taxon>Pseudonocardiales</taxon>
        <taxon>Pseudonocardiaceae</taxon>
        <taxon>Actinomycetospora</taxon>
    </lineage>
</organism>
<evidence type="ECO:0008006" key="4">
    <source>
        <dbReference type="Google" id="ProtNLM"/>
    </source>
</evidence>
<keyword evidence="3" id="KW-1185">Reference proteome</keyword>
<name>A0ABP9AA63_9PSEU</name>
<protein>
    <recommendedName>
        <fullName evidence="4">Antitoxin</fullName>
    </recommendedName>
</protein>
<accession>A0ABP9AA63</accession>
<reference evidence="3" key="1">
    <citation type="journal article" date="2019" name="Int. J. Syst. Evol. Microbiol.">
        <title>The Global Catalogue of Microorganisms (GCM) 10K type strain sequencing project: providing services to taxonomists for standard genome sequencing and annotation.</title>
        <authorList>
            <consortium name="The Broad Institute Genomics Platform"/>
            <consortium name="The Broad Institute Genome Sequencing Center for Infectious Disease"/>
            <person name="Wu L."/>
            <person name="Ma J."/>
        </authorList>
    </citation>
    <scope>NUCLEOTIDE SEQUENCE [LARGE SCALE GENOMIC DNA]</scope>
    <source>
        <strain evidence="3">JCM 17979</strain>
    </source>
</reference>
<dbReference type="NCBIfam" id="TIGR01552">
    <property type="entry name" value="phd_fam"/>
    <property type="match status" value="1"/>
</dbReference>
<evidence type="ECO:0000313" key="3">
    <source>
        <dbReference type="Proteomes" id="UP001500928"/>
    </source>
</evidence>
<dbReference type="EMBL" id="BAABHO010000003">
    <property type="protein sequence ID" value="GAA4775397.1"/>
    <property type="molecule type" value="Genomic_DNA"/>
</dbReference>
<evidence type="ECO:0000313" key="2">
    <source>
        <dbReference type="EMBL" id="GAA4775397.1"/>
    </source>
</evidence>